<feature type="domain" description="SHSP" evidence="4">
    <location>
        <begin position="6"/>
        <end position="119"/>
    </location>
</feature>
<evidence type="ECO:0000259" key="4">
    <source>
        <dbReference type="PROSITE" id="PS01031"/>
    </source>
</evidence>
<dbReference type="CDD" id="cd06464">
    <property type="entry name" value="ACD_sHsps-like"/>
    <property type="match status" value="1"/>
</dbReference>
<keyword evidence="7" id="KW-1185">Reference proteome</keyword>
<dbReference type="EMBL" id="LR877155">
    <property type="protein sequence ID" value="CAD2218635.1"/>
    <property type="molecule type" value="Genomic_DNA"/>
</dbReference>
<dbReference type="PANTHER" id="PTHR11527">
    <property type="entry name" value="HEAT-SHOCK PROTEIN 20 FAMILY MEMBER"/>
    <property type="match status" value="1"/>
</dbReference>
<dbReference type="Pfam" id="PF00011">
    <property type="entry name" value="HSP20"/>
    <property type="match status" value="1"/>
</dbReference>
<keyword evidence="1 5" id="KW-0346">Stress response</keyword>
<dbReference type="OrthoDB" id="1431247at2759"/>
<evidence type="ECO:0000256" key="2">
    <source>
        <dbReference type="PROSITE-ProRule" id="PRU00285"/>
    </source>
</evidence>
<evidence type="ECO:0000313" key="5">
    <source>
        <dbReference type="EMBL" id="AXL08050.1"/>
    </source>
</evidence>
<organism evidence="6 7">
    <name type="scientific">Angomonas deanei</name>
    <dbReference type="NCBI Taxonomy" id="59799"/>
    <lineage>
        <taxon>Eukaryota</taxon>
        <taxon>Discoba</taxon>
        <taxon>Euglenozoa</taxon>
        <taxon>Kinetoplastea</taxon>
        <taxon>Metakinetoplastina</taxon>
        <taxon>Trypanosomatida</taxon>
        <taxon>Trypanosomatidae</taxon>
        <taxon>Strigomonadinae</taxon>
        <taxon>Angomonas</taxon>
    </lineage>
</organism>
<protein>
    <submittedName>
        <fullName evidence="6">Hsp20/alpha crystallin family/HSP20-like domain found in ArsA, putative</fullName>
    </submittedName>
    <submittedName>
        <fullName evidence="5">Small heat shock protein 20</fullName>
    </submittedName>
</protein>
<comment type="similarity">
    <text evidence="2 3">Belongs to the small heat shock protein (HSP20) family.</text>
</comment>
<dbReference type="InterPro" id="IPR031107">
    <property type="entry name" value="Small_HSP"/>
</dbReference>
<reference evidence="6 7" key="2">
    <citation type="submission" date="2020-08" db="EMBL/GenBank/DDBJ databases">
        <authorList>
            <person name="Newling K."/>
            <person name="Davey J."/>
            <person name="Forrester S."/>
        </authorList>
    </citation>
    <scope>NUCLEOTIDE SEQUENCE [LARGE SCALE GENOMIC DNA]</scope>
    <source>
        <strain evidence="6">Crithidia deanei Carvalho</strain>
        <strain evidence="7">Crithidia deanei Carvalho (ATCC PRA-265)</strain>
    </source>
</reference>
<dbReference type="Proteomes" id="UP000515908">
    <property type="component" value="Chromosome 11"/>
</dbReference>
<dbReference type="VEuPathDB" id="TriTrypDB:ADEAN_000612600"/>
<evidence type="ECO:0000313" key="7">
    <source>
        <dbReference type="Proteomes" id="UP000515908"/>
    </source>
</evidence>
<evidence type="ECO:0000256" key="3">
    <source>
        <dbReference type="RuleBase" id="RU003616"/>
    </source>
</evidence>
<sequence>MFDFFMDRGGNFPAMDLLESADSYKLFADMPQVKKEDIKINTEEGNLLCISGKRISNYSNEDQHDIVFNERLFGSFKKCLRLREPINVDGVSAQFQDNVLSVTIPKVQSTKSKSFIDIN</sequence>
<name>S9WUB5_9TRYP</name>
<dbReference type="AlphaFoldDB" id="S9WUB5"/>
<dbReference type="InterPro" id="IPR008978">
    <property type="entry name" value="HSP20-like_chaperone"/>
</dbReference>
<reference evidence="5" key="1">
    <citation type="submission" date="2018-05" db="EMBL/GenBank/DDBJ databases">
        <title>Genome-wide identification and phylogeny of proteins bearing alpha-crystallin domain-like unveil eight evolutionarily conserved protein families, including the small heat shock proteins, in protists of Kinetoplastea.</title>
        <authorList>
            <person name="Costa-Martins A.G."/>
            <person name="Lima L."/>
            <person name="Alves J.M.P."/>
            <person name="Serrano M.G."/>
            <person name="Buck G.A."/>
            <person name="Camargo E.P."/>
            <person name="Teixeira M.M.G."/>
        </authorList>
    </citation>
    <scope>NUCLEOTIDE SEQUENCE</scope>
    <source>
        <strain evidence="5">AUXM01000467.1_11</strain>
    </source>
</reference>
<evidence type="ECO:0000313" key="6">
    <source>
        <dbReference type="EMBL" id="CAD2218635.1"/>
    </source>
</evidence>
<evidence type="ECO:0000256" key="1">
    <source>
        <dbReference type="ARBA" id="ARBA00023016"/>
    </source>
</evidence>
<proteinExistence type="inferred from homology"/>
<dbReference type="EMBL" id="MH422284">
    <property type="protein sequence ID" value="AXL08050.1"/>
    <property type="molecule type" value="Genomic_DNA"/>
</dbReference>
<dbReference type="PROSITE" id="PS01031">
    <property type="entry name" value="SHSP"/>
    <property type="match status" value="1"/>
</dbReference>
<gene>
    <name evidence="5" type="primary">HSP20</name>
    <name evidence="6" type="ORF">ADEAN_000612600</name>
</gene>
<dbReference type="SUPFAM" id="SSF49764">
    <property type="entry name" value="HSP20-like chaperones"/>
    <property type="match status" value="1"/>
</dbReference>
<accession>S9WUB5</accession>
<dbReference type="Gene3D" id="2.60.40.790">
    <property type="match status" value="1"/>
</dbReference>
<dbReference type="InterPro" id="IPR002068">
    <property type="entry name" value="A-crystallin/Hsp20_dom"/>
</dbReference>